<evidence type="ECO:0000256" key="3">
    <source>
        <dbReference type="ARBA" id="ARBA00022741"/>
    </source>
</evidence>
<dbReference type="InterPro" id="IPR043519">
    <property type="entry name" value="NT_sf"/>
</dbReference>
<keyword evidence="4" id="KW-0051">Antiviral defense</keyword>
<dbReference type="CDD" id="cd05400">
    <property type="entry name" value="NT_2-5OAS_ClassI-CCAase"/>
    <property type="match status" value="1"/>
</dbReference>
<keyword evidence="7" id="KW-1185">Reference proteome</keyword>
<dbReference type="OrthoDB" id="8264173at2"/>
<proteinExistence type="predicted"/>
<gene>
    <name evidence="6" type="ORF">A7A08_00550</name>
</gene>
<dbReference type="SUPFAM" id="SSF81301">
    <property type="entry name" value="Nucleotidyltransferase"/>
    <property type="match status" value="1"/>
</dbReference>
<evidence type="ECO:0000313" key="6">
    <source>
        <dbReference type="EMBL" id="ODA68718.1"/>
    </source>
</evidence>
<organism evidence="6 7">
    <name type="scientific">Methyloligella halotolerans</name>
    <dbReference type="NCBI Taxonomy" id="1177755"/>
    <lineage>
        <taxon>Bacteria</taxon>
        <taxon>Pseudomonadati</taxon>
        <taxon>Pseudomonadota</taxon>
        <taxon>Alphaproteobacteria</taxon>
        <taxon>Hyphomicrobiales</taxon>
        <taxon>Hyphomicrobiaceae</taxon>
        <taxon>Methyloligella</taxon>
    </lineage>
</organism>
<evidence type="ECO:0000256" key="4">
    <source>
        <dbReference type="ARBA" id="ARBA00023118"/>
    </source>
</evidence>
<dbReference type="InterPro" id="IPR058909">
    <property type="entry name" value="CD_NTase_C"/>
</dbReference>
<evidence type="ECO:0000256" key="2">
    <source>
        <dbReference type="ARBA" id="ARBA00022695"/>
    </source>
</evidence>
<dbReference type="STRING" id="1177755.A7A08_00550"/>
<keyword evidence="2" id="KW-0548">Nucleotidyltransferase</keyword>
<dbReference type="RefSeq" id="WP_069093963.1">
    <property type="nucleotide sequence ID" value="NZ_MASI01000001.1"/>
</dbReference>
<evidence type="ECO:0000259" key="5">
    <source>
        <dbReference type="Pfam" id="PF26305"/>
    </source>
</evidence>
<sequence>MAIAEARLERWSKQGKTGQFTDTYKSFRTHLMDKSAIYPVTDCEVFLQGSYANSTNVWADSDVDIVLKHNGAFYFDISGLPQQEKQAFNVRFSSNASYGYFDFKADAEKWVNQLFSGVRLGNKAVSILGNNSRRDVDVLIAQQFRHYYSTTLGNYSFHEGLAFYANGRRIVNFPKQHIENCTAKHQATNQNFKRIVRVYKNLRNEMIETGFLAKGIAPSYFLEGMLYNVPNEIFSGTYTDMLVNCFNWLVQADRTKLTCANELHWLVRDGSPTSWPIANFTAFFGAARQFWEN</sequence>
<protein>
    <recommendedName>
        <fullName evidence="5">cGAS/DncV-like nucleotidyltransferase C-terminal helical domain-containing protein</fullName>
    </recommendedName>
</protein>
<feature type="domain" description="cGAS/DncV-like nucleotidyltransferase C-terminal helical" evidence="5">
    <location>
        <begin position="179"/>
        <end position="292"/>
    </location>
</feature>
<dbReference type="InterPro" id="IPR006116">
    <property type="entry name" value="NT_2-5OAS_ClassI-CCAase"/>
</dbReference>
<dbReference type="GO" id="GO:0016779">
    <property type="term" value="F:nucleotidyltransferase activity"/>
    <property type="evidence" value="ECO:0007669"/>
    <property type="project" value="InterPro"/>
</dbReference>
<name>A0A1E2S311_9HYPH</name>
<accession>A0A1E2S311</accession>
<dbReference type="EMBL" id="MASI01000001">
    <property type="protein sequence ID" value="ODA68718.1"/>
    <property type="molecule type" value="Genomic_DNA"/>
</dbReference>
<evidence type="ECO:0000313" key="7">
    <source>
        <dbReference type="Proteomes" id="UP000095087"/>
    </source>
</evidence>
<dbReference type="Pfam" id="PF26305">
    <property type="entry name" value="CD_NTase_C"/>
    <property type="match status" value="1"/>
</dbReference>
<comment type="caution">
    <text evidence="6">The sequence shown here is derived from an EMBL/GenBank/DDBJ whole genome shotgun (WGS) entry which is preliminary data.</text>
</comment>
<dbReference type="Proteomes" id="UP000095087">
    <property type="component" value="Unassembled WGS sequence"/>
</dbReference>
<keyword evidence="1" id="KW-0808">Transferase</keyword>
<evidence type="ECO:0000256" key="1">
    <source>
        <dbReference type="ARBA" id="ARBA00022679"/>
    </source>
</evidence>
<reference evidence="6 7" key="1">
    <citation type="submission" date="2016-07" db="EMBL/GenBank/DDBJ databases">
        <title>Draft genome sequence of Methyloligella halotolerans C2T (VKM B-2706T=CCUG 61687T=DSM 25045T), a halotolerant polyhydroxybutyrate accumulating methylotroph.</title>
        <authorList>
            <person name="Vasilenko O.V."/>
            <person name="Doronina N.V."/>
            <person name="Poroshina M.N."/>
            <person name="Tarlachkov S.V."/>
            <person name="Trotsenko Y.A."/>
        </authorList>
    </citation>
    <scope>NUCLEOTIDE SEQUENCE [LARGE SCALE GENOMIC DNA]</scope>
    <source>
        <strain evidence="6 7">VKM B-2706</strain>
    </source>
</reference>
<dbReference type="AlphaFoldDB" id="A0A1E2S311"/>
<dbReference type="GO" id="GO:0051607">
    <property type="term" value="P:defense response to virus"/>
    <property type="evidence" value="ECO:0007669"/>
    <property type="project" value="UniProtKB-KW"/>
</dbReference>
<keyword evidence="3" id="KW-0547">Nucleotide-binding</keyword>